<reference evidence="3" key="2">
    <citation type="submission" date="2015-01" db="EMBL/GenBank/DDBJ databases">
        <title>Evolutionary Origins and Diversification of the Mycorrhizal Mutualists.</title>
        <authorList>
            <consortium name="DOE Joint Genome Institute"/>
            <consortium name="Mycorrhizal Genomics Consortium"/>
            <person name="Kohler A."/>
            <person name="Kuo A."/>
            <person name="Nagy L.G."/>
            <person name="Floudas D."/>
            <person name="Copeland A."/>
            <person name="Barry K.W."/>
            <person name="Cichocki N."/>
            <person name="Veneault-Fourrey C."/>
            <person name="LaButti K."/>
            <person name="Lindquist E.A."/>
            <person name="Lipzen A."/>
            <person name="Lundell T."/>
            <person name="Morin E."/>
            <person name="Murat C."/>
            <person name="Riley R."/>
            <person name="Ohm R."/>
            <person name="Sun H."/>
            <person name="Tunlid A."/>
            <person name="Henrissat B."/>
            <person name="Grigoriev I.V."/>
            <person name="Hibbett D.S."/>
            <person name="Martin F."/>
        </authorList>
    </citation>
    <scope>NUCLEOTIDE SEQUENCE [LARGE SCALE GENOMIC DNA]</scope>
    <source>
        <strain evidence="3">Zn</strain>
    </source>
</reference>
<accession>A0A0C3H6U9</accession>
<dbReference type="AlphaFoldDB" id="A0A0C3H6U9"/>
<feature type="region of interest" description="Disordered" evidence="1">
    <location>
        <begin position="12"/>
        <end position="57"/>
    </location>
</feature>
<sequence>MIAHYYPSYSRFLPSGPDENGRDLATGRTGARAITKEQETQSRNQPNSYSSFDLFRRSDPTMSHCMSLTGYSEA</sequence>
<evidence type="ECO:0000313" key="3">
    <source>
        <dbReference type="Proteomes" id="UP000054321"/>
    </source>
</evidence>
<organism evidence="2 3">
    <name type="scientific">Oidiodendron maius (strain Zn)</name>
    <dbReference type="NCBI Taxonomy" id="913774"/>
    <lineage>
        <taxon>Eukaryota</taxon>
        <taxon>Fungi</taxon>
        <taxon>Dikarya</taxon>
        <taxon>Ascomycota</taxon>
        <taxon>Pezizomycotina</taxon>
        <taxon>Leotiomycetes</taxon>
        <taxon>Leotiomycetes incertae sedis</taxon>
        <taxon>Myxotrichaceae</taxon>
        <taxon>Oidiodendron</taxon>
    </lineage>
</organism>
<evidence type="ECO:0000313" key="2">
    <source>
        <dbReference type="EMBL" id="KIM99034.1"/>
    </source>
</evidence>
<name>A0A0C3H6U9_OIDMZ</name>
<keyword evidence="3" id="KW-1185">Reference proteome</keyword>
<proteinExistence type="predicted"/>
<reference evidence="2 3" key="1">
    <citation type="submission" date="2014-04" db="EMBL/GenBank/DDBJ databases">
        <authorList>
            <consortium name="DOE Joint Genome Institute"/>
            <person name="Kuo A."/>
            <person name="Martino E."/>
            <person name="Perotto S."/>
            <person name="Kohler A."/>
            <person name="Nagy L.G."/>
            <person name="Floudas D."/>
            <person name="Copeland A."/>
            <person name="Barry K.W."/>
            <person name="Cichocki N."/>
            <person name="Veneault-Fourrey C."/>
            <person name="LaButti K."/>
            <person name="Lindquist E.A."/>
            <person name="Lipzen A."/>
            <person name="Lundell T."/>
            <person name="Morin E."/>
            <person name="Murat C."/>
            <person name="Sun H."/>
            <person name="Tunlid A."/>
            <person name="Henrissat B."/>
            <person name="Grigoriev I.V."/>
            <person name="Hibbett D.S."/>
            <person name="Martin F."/>
            <person name="Nordberg H.P."/>
            <person name="Cantor M.N."/>
            <person name="Hua S.X."/>
        </authorList>
    </citation>
    <scope>NUCLEOTIDE SEQUENCE [LARGE SCALE GENOMIC DNA]</scope>
    <source>
        <strain evidence="2 3">Zn</strain>
    </source>
</reference>
<dbReference type="HOGENOM" id="CLU_2688431_0_0_1"/>
<dbReference type="EMBL" id="KN832879">
    <property type="protein sequence ID" value="KIM99034.1"/>
    <property type="molecule type" value="Genomic_DNA"/>
</dbReference>
<evidence type="ECO:0000256" key="1">
    <source>
        <dbReference type="SAM" id="MobiDB-lite"/>
    </source>
</evidence>
<gene>
    <name evidence="2" type="ORF">OIDMADRAFT_19961</name>
</gene>
<feature type="compositionally biased region" description="Polar residues" evidence="1">
    <location>
        <begin position="41"/>
        <end position="51"/>
    </location>
</feature>
<dbReference type="InParanoid" id="A0A0C3H6U9"/>
<dbReference type="Proteomes" id="UP000054321">
    <property type="component" value="Unassembled WGS sequence"/>
</dbReference>
<protein>
    <submittedName>
        <fullName evidence="2">Uncharacterized protein</fullName>
    </submittedName>
</protein>